<dbReference type="Pfam" id="PF01979">
    <property type="entry name" value="Amidohydro_1"/>
    <property type="match status" value="1"/>
</dbReference>
<dbReference type="InterPro" id="IPR057744">
    <property type="entry name" value="OTAase-like"/>
</dbReference>
<accession>F1YJ24</accession>
<proteinExistence type="predicted"/>
<dbReference type="InterPro" id="IPR006680">
    <property type="entry name" value="Amidohydro-rel"/>
</dbReference>
<dbReference type="SUPFAM" id="SSF51338">
    <property type="entry name" value="Composite domain of metallo-dependent hydrolases"/>
    <property type="match status" value="1"/>
</dbReference>
<dbReference type="InterPro" id="IPR051781">
    <property type="entry name" value="Metallo-dep_Hydrolase"/>
</dbReference>
<dbReference type="Proteomes" id="UP000035065">
    <property type="component" value="Unassembled WGS sequence"/>
</dbReference>
<dbReference type="RefSeq" id="WP_009679130.1">
    <property type="nucleotide sequence ID" value="NZ_AEUD01000006.1"/>
</dbReference>
<dbReference type="CDD" id="cd01299">
    <property type="entry name" value="Met_dep_hydrolase_A"/>
    <property type="match status" value="1"/>
</dbReference>
<dbReference type="PANTHER" id="PTHR43135">
    <property type="entry name" value="ALPHA-D-RIBOSE 1-METHYLPHOSPHONATE 5-TRIPHOSPHATE DIPHOSPHATASE"/>
    <property type="match status" value="1"/>
</dbReference>
<keyword evidence="2" id="KW-0378">Hydrolase</keyword>
<dbReference type="eggNOG" id="COG1228">
    <property type="taxonomic scope" value="Bacteria"/>
</dbReference>
<dbReference type="EMBL" id="AEUD01000006">
    <property type="protein sequence ID" value="EGD55482.1"/>
    <property type="molecule type" value="Genomic_DNA"/>
</dbReference>
<dbReference type="PANTHER" id="PTHR43135:SF3">
    <property type="entry name" value="ALPHA-D-RIBOSE 1-METHYLPHOSPHONATE 5-TRIPHOSPHATE DIPHOSPHATASE"/>
    <property type="match status" value="1"/>
</dbReference>
<sequence length="410" mass="42691">MATITLQNARLIDGTGADPVTDAVVVIDDGKITYAGPASAAPQIDDSATRVDVGGNTVTPGFFDCHVHLSLPGTKGSPIMSAMVPPSYRYFQLLDRLKTTVEAGVTTVRDLMGVDVGVRDAVAHGLIEGPRMLVADKMFSQTGGHADFHIPSGLDGTGLVGGTLIDTVDEARVEARKLLREGVDVLKVASSGGVTSVSDDPDWLGARTDIVAALVEEAHNYGGRKVAAHAIGFLGIQAAIQGGAHSIEHGYALTDELRTEMVQRGQFLVPTLIETLKPDTATPQAVAKSTKWHALAHESIQASVESGIKIAVGTDAGLVPDHGDTLGELGCLVKFGGMTPMQAIVAGTRTSAELCEVDDKLGTLESGKLADVVVVKGDPLADIDSLADHENILLVLKEGRTVGNRGGYAL</sequence>
<dbReference type="GO" id="GO:0016810">
    <property type="term" value="F:hydrolase activity, acting on carbon-nitrogen (but not peptide) bonds"/>
    <property type="evidence" value="ECO:0007669"/>
    <property type="project" value="InterPro"/>
</dbReference>
<dbReference type="Gene3D" id="3.20.20.140">
    <property type="entry name" value="Metal-dependent hydrolases"/>
    <property type="match status" value="1"/>
</dbReference>
<dbReference type="STRING" id="644548.SCNU_09491"/>
<evidence type="ECO:0000259" key="1">
    <source>
        <dbReference type="Pfam" id="PF01979"/>
    </source>
</evidence>
<comment type="caution">
    <text evidence="2">The sequence shown here is derived from an EMBL/GenBank/DDBJ whole genome shotgun (WGS) entry which is preliminary data.</text>
</comment>
<dbReference type="InterPro" id="IPR032466">
    <property type="entry name" value="Metal_Hydrolase"/>
</dbReference>
<name>F1YJ24_9ACTN</name>
<dbReference type="OrthoDB" id="3514520at2"/>
<keyword evidence="3" id="KW-1185">Reference proteome</keyword>
<evidence type="ECO:0000313" key="2">
    <source>
        <dbReference type="EMBL" id="EGD55482.1"/>
    </source>
</evidence>
<protein>
    <submittedName>
        <fullName evidence="2">Amidohydrolase</fullName>
    </submittedName>
</protein>
<dbReference type="Gene3D" id="2.30.40.10">
    <property type="entry name" value="Urease, subunit C, domain 1"/>
    <property type="match status" value="1"/>
</dbReference>
<dbReference type="InterPro" id="IPR011059">
    <property type="entry name" value="Metal-dep_hydrolase_composite"/>
</dbReference>
<gene>
    <name evidence="2" type="ORF">SCNU_09491</name>
</gene>
<reference evidence="2 3" key="1">
    <citation type="journal article" date="2011" name="J. Bacteriol.">
        <title>Draft Genome Sequence of Gordonia neofelifaecis NRRL B-59395, a Cholesterol-Degrading Actinomycete.</title>
        <authorList>
            <person name="Ge F."/>
            <person name="Li W."/>
            <person name="Chen G."/>
            <person name="Liu Y."/>
            <person name="Zhang G."/>
            <person name="Yong B."/>
            <person name="Wang Q."/>
            <person name="Wang N."/>
            <person name="Huang Z."/>
            <person name="Li W."/>
            <person name="Wang J."/>
            <person name="Wu C."/>
            <person name="Xie Q."/>
            <person name="Liu G."/>
        </authorList>
    </citation>
    <scope>NUCLEOTIDE SEQUENCE [LARGE SCALE GENOMIC DNA]</scope>
    <source>
        <strain evidence="2 3">NRRL B-59395</strain>
    </source>
</reference>
<feature type="domain" description="Amidohydrolase-related" evidence="1">
    <location>
        <begin position="57"/>
        <end position="402"/>
    </location>
</feature>
<evidence type="ECO:0000313" key="3">
    <source>
        <dbReference type="Proteomes" id="UP000035065"/>
    </source>
</evidence>
<dbReference type="AlphaFoldDB" id="F1YJ24"/>
<organism evidence="2 3">
    <name type="scientific">Gordonia neofelifaecis NRRL B-59395</name>
    <dbReference type="NCBI Taxonomy" id="644548"/>
    <lineage>
        <taxon>Bacteria</taxon>
        <taxon>Bacillati</taxon>
        <taxon>Actinomycetota</taxon>
        <taxon>Actinomycetes</taxon>
        <taxon>Mycobacteriales</taxon>
        <taxon>Gordoniaceae</taxon>
        <taxon>Gordonia</taxon>
    </lineage>
</organism>
<dbReference type="SUPFAM" id="SSF51556">
    <property type="entry name" value="Metallo-dependent hydrolases"/>
    <property type="match status" value="1"/>
</dbReference>